<gene>
    <name evidence="2" type="ORF">OXX778_LOCUS4320</name>
</gene>
<dbReference type="EMBL" id="CAJNOC010000417">
    <property type="protein sequence ID" value="CAF0758840.1"/>
    <property type="molecule type" value="Genomic_DNA"/>
</dbReference>
<name>A0A813PQX0_9BILA</name>
<proteinExistence type="inferred from homology"/>
<reference evidence="2" key="1">
    <citation type="submission" date="2021-02" db="EMBL/GenBank/DDBJ databases">
        <authorList>
            <person name="Nowell W R."/>
        </authorList>
    </citation>
    <scope>NUCLEOTIDE SEQUENCE</scope>
    <source>
        <strain evidence="2">Ploen Becks lab</strain>
    </source>
</reference>
<keyword evidence="3" id="KW-1185">Reference proteome</keyword>
<sequence length="370" mass="41781">MFKLRRNVQTLYKNFNQLNLKSKNFYSDLTIDQQKYVNTLYEGVVNNRRAELAKAITLIETTNPIKKLLSQNLLNSVLHRLKNKKENNEKITLRIGFTGPPGAGKSSLIESFGKYLTTQIGAKLAVLTVDPSSTSTGGSILGDKVRMPELSRDPNAYIRSSPNKCNLGGVTRTTLETIFLCEAANFDVVLVETVGVGQAEHTIVNMVDCMVLLIPPGSGDELQGLKKGIVELADIVAITKYDQNLMQEAVRVRSEYLSASKFVRRKSKNWSPRVILTSSREKTGIDELWKLLCEYKQTMLDNNEFYQKRQDQVKLWFWTHLKDNLLETLLSKKYLKDKIAKLEAEVIAGNMTPGQANDILINEFNNQISK</sequence>
<dbReference type="GO" id="GO:0005737">
    <property type="term" value="C:cytoplasm"/>
    <property type="evidence" value="ECO:0007669"/>
    <property type="project" value="TreeGrafter"/>
</dbReference>
<evidence type="ECO:0000313" key="3">
    <source>
        <dbReference type="Proteomes" id="UP000663879"/>
    </source>
</evidence>
<dbReference type="InterPro" id="IPR027417">
    <property type="entry name" value="P-loop_NTPase"/>
</dbReference>
<dbReference type="OrthoDB" id="1476984at2759"/>
<dbReference type="Gene3D" id="3.40.50.300">
    <property type="entry name" value="P-loop containing nucleotide triphosphate hydrolases"/>
    <property type="match status" value="1"/>
</dbReference>
<dbReference type="PANTHER" id="PTHR23408:SF3">
    <property type="entry name" value="METHYLMALONIC ACIDURIA TYPE A PROTEIN, MITOCHONDRIAL"/>
    <property type="match status" value="1"/>
</dbReference>
<dbReference type="SUPFAM" id="SSF52540">
    <property type="entry name" value="P-loop containing nucleoside triphosphate hydrolases"/>
    <property type="match status" value="1"/>
</dbReference>
<dbReference type="Proteomes" id="UP000663879">
    <property type="component" value="Unassembled WGS sequence"/>
</dbReference>
<dbReference type="PANTHER" id="PTHR23408">
    <property type="entry name" value="METHYLMALONYL-COA MUTASE"/>
    <property type="match status" value="1"/>
</dbReference>
<dbReference type="InterPro" id="IPR005129">
    <property type="entry name" value="GTPase_ArgK"/>
</dbReference>
<comment type="similarity">
    <text evidence="1">Belongs to the SIMIBI class G3E GTPase family. ArgK/MeaB subfamily.</text>
</comment>
<dbReference type="GO" id="GO:0005525">
    <property type="term" value="F:GTP binding"/>
    <property type="evidence" value="ECO:0007669"/>
    <property type="project" value="InterPro"/>
</dbReference>
<evidence type="ECO:0000256" key="1">
    <source>
        <dbReference type="ARBA" id="ARBA00009625"/>
    </source>
</evidence>
<dbReference type="Pfam" id="PF03308">
    <property type="entry name" value="MeaB"/>
    <property type="match status" value="1"/>
</dbReference>
<dbReference type="CDD" id="cd03114">
    <property type="entry name" value="MMAA-like"/>
    <property type="match status" value="1"/>
</dbReference>
<dbReference type="NCBIfam" id="NF006958">
    <property type="entry name" value="PRK09435.1"/>
    <property type="match status" value="1"/>
</dbReference>
<evidence type="ECO:0000313" key="2">
    <source>
        <dbReference type="EMBL" id="CAF0758840.1"/>
    </source>
</evidence>
<dbReference type="Gene3D" id="1.20.5.170">
    <property type="match status" value="1"/>
</dbReference>
<comment type="caution">
    <text evidence="2">The sequence shown here is derived from an EMBL/GenBank/DDBJ whole genome shotgun (WGS) entry which is preliminary data.</text>
</comment>
<dbReference type="Gene3D" id="1.10.287.130">
    <property type="match status" value="1"/>
</dbReference>
<accession>A0A813PQX0</accession>
<dbReference type="AlphaFoldDB" id="A0A813PQX0"/>
<protein>
    <recommendedName>
        <fullName evidence="4">MMAA</fullName>
    </recommendedName>
</protein>
<evidence type="ECO:0008006" key="4">
    <source>
        <dbReference type="Google" id="ProtNLM"/>
    </source>
</evidence>
<dbReference type="GO" id="GO:0003924">
    <property type="term" value="F:GTPase activity"/>
    <property type="evidence" value="ECO:0007669"/>
    <property type="project" value="InterPro"/>
</dbReference>
<dbReference type="NCBIfam" id="TIGR00750">
    <property type="entry name" value="lao"/>
    <property type="match status" value="1"/>
</dbReference>
<organism evidence="2 3">
    <name type="scientific">Brachionus calyciflorus</name>
    <dbReference type="NCBI Taxonomy" id="104777"/>
    <lineage>
        <taxon>Eukaryota</taxon>
        <taxon>Metazoa</taxon>
        <taxon>Spiralia</taxon>
        <taxon>Gnathifera</taxon>
        <taxon>Rotifera</taxon>
        <taxon>Eurotatoria</taxon>
        <taxon>Monogononta</taxon>
        <taxon>Pseudotrocha</taxon>
        <taxon>Ploima</taxon>
        <taxon>Brachionidae</taxon>
        <taxon>Brachionus</taxon>
    </lineage>
</organism>